<proteinExistence type="predicted"/>
<evidence type="ECO:0000256" key="1">
    <source>
        <dbReference type="SAM" id="MobiDB-lite"/>
    </source>
</evidence>
<protein>
    <submittedName>
        <fullName evidence="2">Uncharacterized protein</fullName>
    </submittedName>
</protein>
<feature type="compositionally biased region" description="Basic and acidic residues" evidence="1">
    <location>
        <begin position="32"/>
        <end position="43"/>
    </location>
</feature>
<dbReference type="EMBL" id="JAMKOV010000005">
    <property type="protein sequence ID" value="KAI8039581.1"/>
    <property type="molecule type" value="Genomic_DNA"/>
</dbReference>
<reference evidence="2" key="1">
    <citation type="journal article" date="2023" name="Genome Biol. Evol.">
        <title>Long-read-based Genome Assembly of Drosophila gunungcola Reveals Fewer Chemosensory Genes in Flower-breeding Species.</title>
        <authorList>
            <person name="Negi A."/>
            <person name="Liao B.Y."/>
            <person name="Yeh S.D."/>
        </authorList>
    </citation>
    <scope>NUCLEOTIDE SEQUENCE</scope>
    <source>
        <strain evidence="2">Sukarami</strain>
    </source>
</reference>
<name>A0A9P9YMC1_9MUSC</name>
<dbReference type="Proteomes" id="UP001059596">
    <property type="component" value="Unassembled WGS sequence"/>
</dbReference>
<comment type="caution">
    <text evidence="2">The sequence shown here is derived from an EMBL/GenBank/DDBJ whole genome shotgun (WGS) entry which is preliminary data.</text>
</comment>
<sequence>MRPRFGFACLHLGLGNCEGGEEAAQKQKQKHQHQELELEDAKRPSGQVASLPVAARSCRLTIQPASCAAHVAMLLTQQQQQQQAAAAT</sequence>
<organism evidence="2 3">
    <name type="scientific">Drosophila gunungcola</name>
    <name type="common">fruit fly</name>
    <dbReference type="NCBI Taxonomy" id="103775"/>
    <lineage>
        <taxon>Eukaryota</taxon>
        <taxon>Metazoa</taxon>
        <taxon>Ecdysozoa</taxon>
        <taxon>Arthropoda</taxon>
        <taxon>Hexapoda</taxon>
        <taxon>Insecta</taxon>
        <taxon>Pterygota</taxon>
        <taxon>Neoptera</taxon>
        <taxon>Endopterygota</taxon>
        <taxon>Diptera</taxon>
        <taxon>Brachycera</taxon>
        <taxon>Muscomorpha</taxon>
        <taxon>Ephydroidea</taxon>
        <taxon>Drosophilidae</taxon>
        <taxon>Drosophila</taxon>
        <taxon>Sophophora</taxon>
    </lineage>
</organism>
<accession>A0A9P9YMC1</accession>
<evidence type="ECO:0000313" key="2">
    <source>
        <dbReference type="EMBL" id="KAI8039581.1"/>
    </source>
</evidence>
<dbReference type="AlphaFoldDB" id="A0A9P9YMC1"/>
<keyword evidence="3" id="KW-1185">Reference proteome</keyword>
<feature type="region of interest" description="Disordered" evidence="1">
    <location>
        <begin position="23"/>
        <end position="43"/>
    </location>
</feature>
<gene>
    <name evidence="2" type="ORF">M5D96_007000</name>
</gene>
<evidence type="ECO:0000313" key="3">
    <source>
        <dbReference type="Proteomes" id="UP001059596"/>
    </source>
</evidence>